<evidence type="ECO:0000313" key="4">
    <source>
        <dbReference type="EMBL" id="TBU32285.1"/>
    </source>
</evidence>
<reference evidence="4" key="1">
    <citation type="submission" date="2019-01" db="EMBL/GenBank/DDBJ databases">
        <title>Draft genome sequences of three monokaryotic isolates of the white-rot basidiomycete fungus Dichomitus squalens.</title>
        <authorList>
            <consortium name="DOE Joint Genome Institute"/>
            <person name="Lopez S.C."/>
            <person name="Andreopoulos B."/>
            <person name="Pangilinan J."/>
            <person name="Lipzen A."/>
            <person name="Riley R."/>
            <person name="Ahrendt S."/>
            <person name="Ng V."/>
            <person name="Barry K."/>
            <person name="Daum C."/>
            <person name="Grigoriev I.V."/>
            <person name="Hilden K.S."/>
            <person name="Makela M.R."/>
            <person name="de Vries R.P."/>
        </authorList>
    </citation>
    <scope>NUCLEOTIDE SEQUENCE [LARGE SCALE GENOMIC DNA]</scope>
    <source>
        <strain evidence="4">OM18370.1</strain>
    </source>
</reference>
<keyword evidence="2" id="KW-0472">Membrane</keyword>
<dbReference type="PANTHER" id="PTHR40465:SF1">
    <property type="entry name" value="DUF6534 DOMAIN-CONTAINING PROTEIN"/>
    <property type="match status" value="1"/>
</dbReference>
<dbReference type="Pfam" id="PF20152">
    <property type="entry name" value="DUF6534"/>
    <property type="match status" value="1"/>
</dbReference>
<protein>
    <recommendedName>
        <fullName evidence="3">DUF6534 domain-containing protein</fullName>
    </recommendedName>
</protein>
<feature type="transmembrane region" description="Helical" evidence="2">
    <location>
        <begin position="118"/>
        <end position="142"/>
    </location>
</feature>
<accession>A0A4Q9MX52</accession>
<gene>
    <name evidence="4" type="ORF">BD311DRAFT_803891</name>
</gene>
<keyword evidence="2" id="KW-1133">Transmembrane helix</keyword>
<feature type="transmembrane region" description="Helical" evidence="2">
    <location>
        <begin position="6"/>
        <end position="33"/>
    </location>
</feature>
<feature type="domain" description="DUF6534" evidence="3">
    <location>
        <begin position="163"/>
        <end position="250"/>
    </location>
</feature>
<feature type="transmembrane region" description="Helical" evidence="2">
    <location>
        <begin position="45"/>
        <end position="66"/>
    </location>
</feature>
<dbReference type="InterPro" id="IPR045339">
    <property type="entry name" value="DUF6534"/>
</dbReference>
<dbReference type="Proteomes" id="UP000292957">
    <property type="component" value="Unassembled WGS sequence"/>
</dbReference>
<dbReference type="PANTHER" id="PTHR40465">
    <property type="entry name" value="CHROMOSOME 1, WHOLE GENOME SHOTGUN SEQUENCE"/>
    <property type="match status" value="1"/>
</dbReference>
<feature type="region of interest" description="Disordered" evidence="1">
    <location>
        <begin position="265"/>
        <end position="287"/>
    </location>
</feature>
<dbReference type="AlphaFoldDB" id="A0A4Q9MX52"/>
<evidence type="ECO:0000259" key="3">
    <source>
        <dbReference type="Pfam" id="PF20152"/>
    </source>
</evidence>
<keyword evidence="2" id="KW-0812">Transmembrane</keyword>
<feature type="transmembrane region" description="Helical" evidence="2">
    <location>
        <begin position="224"/>
        <end position="245"/>
    </location>
</feature>
<evidence type="ECO:0000256" key="1">
    <source>
        <dbReference type="SAM" id="MobiDB-lite"/>
    </source>
</evidence>
<dbReference type="OrthoDB" id="3263055at2759"/>
<feature type="transmembrane region" description="Helical" evidence="2">
    <location>
        <begin position="154"/>
        <end position="180"/>
    </location>
</feature>
<evidence type="ECO:0000256" key="2">
    <source>
        <dbReference type="SAM" id="Phobius"/>
    </source>
</evidence>
<proteinExistence type="predicted"/>
<organism evidence="4">
    <name type="scientific">Dichomitus squalens</name>
    <dbReference type="NCBI Taxonomy" id="114155"/>
    <lineage>
        <taxon>Eukaryota</taxon>
        <taxon>Fungi</taxon>
        <taxon>Dikarya</taxon>
        <taxon>Basidiomycota</taxon>
        <taxon>Agaricomycotina</taxon>
        <taxon>Agaricomycetes</taxon>
        <taxon>Polyporales</taxon>
        <taxon>Polyporaceae</taxon>
        <taxon>Dichomitus</taxon>
    </lineage>
</organism>
<feature type="transmembrane region" description="Helical" evidence="2">
    <location>
        <begin position="192"/>
        <end position="218"/>
    </location>
</feature>
<dbReference type="EMBL" id="ML143395">
    <property type="protein sequence ID" value="TBU32285.1"/>
    <property type="molecule type" value="Genomic_DNA"/>
</dbReference>
<feature type="transmembrane region" description="Helical" evidence="2">
    <location>
        <begin position="86"/>
        <end position="106"/>
    </location>
</feature>
<name>A0A4Q9MX52_9APHY</name>
<sequence>MAPLDITMGCLLMGTITAGMLWGISCSQLFYYYTRYHKDPLSLKLLVGTVFVSDSAHQAVIIQSVYAYLVTDYGDPTKLMHPNTGLIIQVFFTALTGLLVQSFFVLRIWRLSNKRTYLVIPVIFLVLAEFAVSVAYAVKAFFLPSFLQVNRIRGLSICMNAFAAAGDVAIAGCLCTILHLSRTEFSKSSALINKLMVFAVNTGLLTSICAVTSLITFFAVPNSFVYITFYYLIGRLYTNSLLATLNARRSLREGTSSGDISLSLRDGQAHSPASAYPFPHSQRGQNGITVRIDTRKDTQHDYAAEYEMSPSKHPLNSV</sequence>